<feature type="domain" description="Pirin N-terminal" evidence="5">
    <location>
        <begin position="16"/>
        <end position="122"/>
    </location>
</feature>
<dbReference type="PIRSF" id="PIRSF006232">
    <property type="entry name" value="Pirin"/>
    <property type="match status" value="1"/>
</dbReference>
<organism evidence="7 8">
    <name type="scientific">Brevundimonas alba</name>
    <dbReference type="NCBI Taxonomy" id="74314"/>
    <lineage>
        <taxon>Bacteria</taxon>
        <taxon>Pseudomonadati</taxon>
        <taxon>Pseudomonadota</taxon>
        <taxon>Alphaproteobacteria</taxon>
        <taxon>Caulobacterales</taxon>
        <taxon>Caulobacteraceae</taxon>
        <taxon>Brevundimonas</taxon>
    </lineage>
</organism>
<keyword evidence="8" id="KW-1185">Reference proteome</keyword>
<dbReference type="Proteomes" id="UP000587415">
    <property type="component" value="Unassembled WGS sequence"/>
</dbReference>
<dbReference type="PANTHER" id="PTHR13903">
    <property type="entry name" value="PIRIN-RELATED"/>
    <property type="match status" value="1"/>
</dbReference>
<dbReference type="SUPFAM" id="SSF51182">
    <property type="entry name" value="RmlC-like cupins"/>
    <property type="match status" value="1"/>
</dbReference>
<evidence type="ECO:0008006" key="9">
    <source>
        <dbReference type="Google" id="ProtNLM"/>
    </source>
</evidence>
<dbReference type="GO" id="GO:0046872">
    <property type="term" value="F:metal ion binding"/>
    <property type="evidence" value="ECO:0007669"/>
    <property type="project" value="UniProtKB-KW"/>
</dbReference>
<evidence type="ECO:0000256" key="1">
    <source>
        <dbReference type="ARBA" id="ARBA00008416"/>
    </source>
</evidence>
<evidence type="ECO:0000256" key="4">
    <source>
        <dbReference type="SAM" id="MobiDB-lite"/>
    </source>
</evidence>
<dbReference type="CDD" id="cd02909">
    <property type="entry name" value="cupin_pirin_N"/>
    <property type="match status" value="1"/>
</dbReference>
<feature type="domain" description="Pirin C-terminal" evidence="6">
    <location>
        <begin position="175"/>
        <end position="278"/>
    </location>
</feature>
<gene>
    <name evidence="7" type="ORF">GGQ87_000654</name>
</gene>
<keyword evidence="2" id="KW-0479">Metal-binding</keyword>
<dbReference type="EMBL" id="JAATJM010000001">
    <property type="protein sequence ID" value="NJC40396.1"/>
    <property type="molecule type" value="Genomic_DNA"/>
</dbReference>
<evidence type="ECO:0000259" key="6">
    <source>
        <dbReference type="Pfam" id="PF05726"/>
    </source>
</evidence>
<feature type="binding site" evidence="2">
    <location>
        <position position="100"/>
    </location>
    <ligand>
        <name>Fe cation</name>
        <dbReference type="ChEBI" id="CHEBI:24875"/>
    </ligand>
</feature>
<evidence type="ECO:0000256" key="3">
    <source>
        <dbReference type="RuleBase" id="RU003457"/>
    </source>
</evidence>
<feature type="binding site" evidence="2">
    <location>
        <position position="58"/>
    </location>
    <ligand>
        <name>Fe cation</name>
        <dbReference type="ChEBI" id="CHEBI:24875"/>
    </ligand>
</feature>
<feature type="binding site" evidence="2">
    <location>
        <position position="56"/>
    </location>
    <ligand>
        <name>Fe cation</name>
        <dbReference type="ChEBI" id="CHEBI:24875"/>
    </ligand>
</feature>
<proteinExistence type="inferred from homology"/>
<dbReference type="Gene3D" id="2.60.120.10">
    <property type="entry name" value="Jelly Rolls"/>
    <property type="match status" value="2"/>
</dbReference>
<dbReference type="AlphaFoldDB" id="A0A7X5YJL3"/>
<comment type="cofactor">
    <cofactor evidence="2">
        <name>Fe cation</name>
        <dbReference type="ChEBI" id="CHEBI:24875"/>
    </cofactor>
    <text evidence="2">Binds 1 Fe cation per subunit.</text>
</comment>
<protein>
    <recommendedName>
        <fullName evidence="9">Pirin family protein</fullName>
    </recommendedName>
</protein>
<reference evidence="7 8" key="1">
    <citation type="submission" date="2020-03" db="EMBL/GenBank/DDBJ databases">
        <title>Genomic Encyclopedia of Type Strains, Phase IV (KMG-IV): sequencing the most valuable type-strain genomes for metagenomic binning, comparative biology and taxonomic classification.</title>
        <authorList>
            <person name="Goeker M."/>
        </authorList>
    </citation>
    <scope>NUCLEOTIDE SEQUENCE [LARGE SCALE GENOMIC DNA]</scope>
    <source>
        <strain evidence="7 8">DSM 4736</strain>
    </source>
</reference>
<dbReference type="InterPro" id="IPR008778">
    <property type="entry name" value="Pirin_C_dom"/>
</dbReference>
<keyword evidence="2" id="KW-0408">Iron</keyword>
<evidence type="ECO:0000313" key="8">
    <source>
        <dbReference type="Proteomes" id="UP000587415"/>
    </source>
</evidence>
<sequence length="313" mass="33925">MIEMVIDARRKDLGGFEVGRVLPFHARRMVGPFIFLDQMGPAEFAPGSDAINVRPHPHIGLSTLSYLFEGEIMHRDNTGATQAIRPGEVNWMTAGKGVVHSERTDPLKKSQGGPMHGMQAWIALPTEAEDVDPSFHHHGEADQPAYENGGLFARLVAGEAYGARAGVPTSSPLFYVHWELAEGVRTTPPAGRGVAGGYSERALYVAKGEIEVGDRSFHEGQMIVLEPNAEPTIRAVRPSSVMVLGGEPVGPRLIWWNFVSSSQAKIDAAKADWQAGRMTLPAEDDVEFIPLPDVPSTPEPAPDTLKPDQTDPV</sequence>
<feature type="compositionally biased region" description="Pro residues" evidence="4">
    <location>
        <begin position="292"/>
        <end position="301"/>
    </location>
</feature>
<accession>A0A7X5YJL3</accession>
<evidence type="ECO:0000256" key="2">
    <source>
        <dbReference type="PIRSR" id="PIRSR006232-1"/>
    </source>
</evidence>
<dbReference type="PANTHER" id="PTHR13903:SF8">
    <property type="entry name" value="PIRIN"/>
    <property type="match status" value="1"/>
</dbReference>
<feature type="binding site" evidence="2">
    <location>
        <position position="102"/>
    </location>
    <ligand>
        <name>Fe cation</name>
        <dbReference type="ChEBI" id="CHEBI:24875"/>
    </ligand>
</feature>
<dbReference type="InterPro" id="IPR011051">
    <property type="entry name" value="RmlC_Cupin_sf"/>
</dbReference>
<dbReference type="RefSeq" id="WP_168045279.1">
    <property type="nucleotide sequence ID" value="NZ_JAATJM010000001.1"/>
</dbReference>
<evidence type="ECO:0000313" key="7">
    <source>
        <dbReference type="EMBL" id="NJC40396.1"/>
    </source>
</evidence>
<name>A0A7X5YJL3_9CAUL</name>
<comment type="caution">
    <text evidence="7">The sequence shown here is derived from an EMBL/GenBank/DDBJ whole genome shotgun (WGS) entry which is preliminary data.</text>
</comment>
<dbReference type="InterPro" id="IPR014710">
    <property type="entry name" value="RmlC-like_jellyroll"/>
</dbReference>
<dbReference type="CDD" id="cd02247">
    <property type="entry name" value="cupin_pirin_C"/>
    <property type="match status" value="1"/>
</dbReference>
<dbReference type="Pfam" id="PF02678">
    <property type="entry name" value="Pirin"/>
    <property type="match status" value="1"/>
</dbReference>
<comment type="similarity">
    <text evidence="1 3">Belongs to the pirin family.</text>
</comment>
<dbReference type="InterPro" id="IPR003829">
    <property type="entry name" value="Pirin_N_dom"/>
</dbReference>
<feature type="region of interest" description="Disordered" evidence="4">
    <location>
        <begin position="290"/>
        <end position="313"/>
    </location>
</feature>
<evidence type="ECO:0000259" key="5">
    <source>
        <dbReference type="Pfam" id="PF02678"/>
    </source>
</evidence>
<dbReference type="Pfam" id="PF05726">
    <property type="entry name" value="Pirin_C"/>
    <property type="match status" value="1"/>
</dbReference>
<dbReference type="InterPro" id="IPR012093">
    <property type="entry name" value="Pirin"/>
</dbReference>